<sequence>MPDLMSLVEAVHDRVGVDSLENLAIVNDIRDGYEFHSYERAYRKLAKGIDLLKNMDRIDVQIKKSRGHLVVEVVYKPFKEDIPKDFEDSNSVEKAPEGTPAGGGLQHGFGSYVVHRLNDSFLHLYIKKNWELRWEGVSVYAGGTNHPPATGDRLHVEVLSASARIGILNPKANGTLISHVHMDMLIYFGFGEFKFLGISGLCDTFRIMSAANESMRSFILLTQRMEGFKSSCNGELHHEYCFALLVGLCSDFEPVTGRHFISFLV</sequence>
<accession>A0A834YC61</accession>
<evidence type="ECO:0000313" key="1">
    <source>
        <dbReference type="EMBL" id="KAF8376689.1"/>
    </source>
</evidence>
<keyword evidence="2" id="KW-1185">Reference proteome</keyword>
<organism evidence="1 2">
    <name type="scientific">Tetracentron sinense</name>
    <name type="common">Spur-leaf</name>
    <dbReference type="NCBI Taxonomy" id="13715"/>
    <lineage>
        <taxon>Eukaryota</taxon>
        <taxon>Viridiplantae</taxon>
        <taxon>Streptophyta</taxon>
        <taxon>Embryophyta</taxon>
        <taxon>Tracheophyta</taxon>
        <taxon>Spermatophyta</taxon>
        <taxon>Magnoliopsida</taxon>
        <taxon>Trochodendrales</taxon>
        <taxon>Trochodendraceae</taxon>
        <taxon>Tetracentron</taxon>
    </lineage>
</organism>
<comment type="caution">
    <text evidence="1">The sequence shown here is derived from an EMBL/GenBank/DDBJ whole genome shotgun (WGS) entry which is preliminary data.</text>
</comment>
<reference evidence="1 2" key="1">
    <citation type="submission" date="2020-04" db="EMBL/GenBank/DDBJ databases">
        <title>Plant Genome Project.</title>
        <authorList>
            <person name="Zhang R.-G."/>
        </authorList>
    </citation>
    <scope>NUCLEOTIDE SEQUENCE [LARGE SCALE GENOMIC DNA]</scope>
    <source>
        <strain evidence="1">YNK0</strain>
        <tissue evidence="1">Leaf</tissue>
    </source>
</reference>
<dbReference type="Proteomes" id="UP000655225">
    <property type="component" value="Unassembled WGS sequence"/>
</dbReference>
<proteinExistence type="predicted"/>
<dbReference type="OrthoDB" id="67700at2759"/>
<protein>
    <submittedName>
        <fullName evidence="1">Uncharacterized protein</fullName>
    </submittedName>
</protein>
<dbReference type="EMBL" id="JABCRI010000146">
    <property type="protein sequence ID" value="KAF8376689.1"/>
    <property type="molecule type" value="Genomic_DNA"/>
</dbReference>
<name>A0A834YC61_TETSI</name>
<evidence type="ECO:0000313" key="2">
    <source>
        <dbReference type="Proteomes" id="UP000655225"/>
    </source>
</evidence>
<gene>
    <name evidence="1" type="ORF">HHK36_031643</name>
</gene>
<dbReference type="AlphaFoldDB" id="A0A834YC61"/>